<accession>A0ACC0YLA6</accession>
<dbReference type="EMBL" id="CM047741">
    <property type="protein sequence ID" value="KAJ0038061.1"/>
    <property type="molecule type" value="Genomic_DNA"/>
</dbReference>
<gene>
    <name evidence="1" type="ORF">Pint_22027</name>
</gene>
<protein>
    <submittedName>
        <fullName evidence="1">Uncharacterized protein</fullName>
    </submittedName>
</protein>
<comment type="caution">
    <text evidence="1">The sequence shown here is derived from an EMBL/GenBank/DDBJ whole genome shotgun (WGS) entry which is preliminary data.</text>
</comment>
<name>A0ACC0YLA6_9ROSI</name>
<evidence type="ECO:0000313" key="2">
    <source>
        <dbReference type="Proteomes" id="UP001163603"/>
    </source>
</evidence>
<reference evidence="2" key="1">
    <citation type="journal article" date="2023" name="G3 (Bethesda)">
        <title>Genome assembly and association tests identify interacting loci associated with vigor, precocity, and sex in interspecific pistachio rootstocks.</title>
        <authorList>
            <person name="Palmer W."/>
            <person name="Jacygrad E."/>
            <person name="Sagayaradj S."/>
            <person name="Cavanaugh K."/>
            <person name="Han R."/>
            <person name="Bertier L."/>
            <person name="Beede B."/>
            <person name="Kafkas S."/>
            <person name="Golino D."/>
            <person name="Preece J."/>
            <person name="Michelmore R."/>
        </authorList>
    </citation>
    <scope>NUCLEOTIDE SEQUENCE [LARGE SCALE GENOMIC DNA]</scope>
</reference>
<organism evidence="1 2">
    <name type="scientific">Pistacia integerrima</name>
    <dbReference type="NCBI Taxonomy" id="434235"/>
    <lineage>
        <taxon>Eukaryota</taxon>
        <taxon>Viridiplantae</taxon>
        <taxon>Streptophyta</taxon>
        <taxon>Embryophyta</taxon>
        <taxon>Tracheophyta</taxon>
        <taxon>Spermatophyta</taxon>
        <taxon>Magnoliopsida</taxon>
        <taxon>eudicotyledons</taxon>
        <taxon>Gunneridae</taxon>
        <taxon>Pentapetalae</taxon>
        <taxon>rosids</taxon>
        <taxon>malvids</taxon>
        <taxon>Sapindales</taxon>
        <taxon>Anacardiaceae</taxon>
        <taxon>Pistacia</taxon>
    </lineage>
</organism>
<dbReference type="Proteomes" id="UP001163603">
    <property type="component" value="Chromosome 6"/>
</dbReference>
<evidence type="ECO:0000313" key="1">
    <source>
        <dbReference type="EMBL" id="KAJ0038061.1"/>
    </source>
</evidence>
<keyword evidence="2" id="KW-1185">Reference proteome</keyword>
<proteinExistence type="predicted"/>
<sequence>MTFDNVALYQTKKSLGKAITEGLHLGLITSRDELFITSKLWISNAHRDLVIPAIKNTLKNLGFEYLDLYLIHFLGSLKPGTGFPFKTKDIVAMDLESVWEAME</sequence>